<dbReference type="AlphaFoldDB" id="A0A6V7UJN2"/>
<dbReference type="Proteomes" id="UP000580250">
    <property type="component" value="Unassembled WGS sequence"/>
</dbReference>
<accession>A0A6V7UJN2</accession>
<name>A0A6V7UJN2_MELEN</name>
<gene>
    <name evidence="1" type="ORF">MENT_LOCUS13801</name>
</gene>
<evidence type="ECO:0000313" key="1">
    <source>
        <dbReference type="EMBL" id="CAD2159605.1"/>
    </source>
</evidence>
<evidence type="ECO:0000313" key="2">
    <source>
        <dbReference type="Proteomes" id="UP000580250"/>
    </source>
</evidence>
<sequence>MKERGEHFLLLSSQPPTSLPPFFYPPNKHNLSSIKLLATIVFHHKTLPPLVLLCPLVSSPLQTLLLPFWHYNPPPPLSLCGTHQLEPASI</sequence>
<organism evidence="1 2">
    <name type="scientific">Meloidogyne enterolobii</name>
    <name type="common">Root-knot nematode worm</name>
    <name type="synonym">Meloidogyne mayaguensis</name>
    <dbReference type="NCBI Taxonomy" id="390850"/>
    <lineage>
        <taxon>Eukaryota</taxon>
        <taxon>Metazoa</taxon>
        <taxon>Ecdysozoa</taxon>
        <taxon>Nematoda</taxon>
        <taxon>Chromadorea</taxon>
        <taxon>Rhabditida</taxon>
        <taxon>Tylenchina</taxon>
        <taxon>Tylenchomorpha</taxon>
        <taxon>Tylenchoidea</taxon>
        <taxon>Meloidogynidae</taxon>
        <taxon>Meloidogyninae</taxon>
        <taxon>Meloidogyne</taxon>
    </lineage>
</organism>
<proteinExistence type="predicted"/>
<reference evidence="1 2" key="1">
    <citation type="submission" date="2020-08" db="EMBL/GenBank/DDBJ databases">
        <authorList>
            <person name="Koutsovoulos G."/>
            <person name="Danchin GJ E."/>
        </authorList>
    </citation>
    <scope>NUCLEOTIDE SEQUENCE [LARGE SCALE GENOMIC DNA]</scope>
</reference>
<protein>
    <submittedName>
        <fullName evidence="1">Uncharacterized protein</fullName>
    </submittedName>
</protein>
<comment type="caution">
    <text evidence="1">The sequence shown here is derived from an EMBL/GenBank/DDBJ whole genome shotgun (WGS) entry which is preliminary data.</text>
</comment>
<dbReference type="EMBL" id="CAJEWN010000075">
    <property type="protein sequence ID" value="CAD2159605.1"/>
    <property type="molecule type" value="Genomic_DNA"/>
</dbReference>